<protein>
    <recommendedName>
        <fullName evidence="3">CUB domain-containing protein</fullName>
    </recommendedName>
</protein>
<dbReference type="Gene3D" id="2.60.120.290">
    <property type="entry name" value="Spermadhesin, CUB domain"/>
    <property type="match status" value="1"/>
</dbReference>
<accession>A0A2C9KVA1</accession>
<dbReference type="EnsemblMetazoa" id="BGLB023863-RA">
    <property type="protein sequence ID" value="BGLB023863-PA"/>
    <property type="gene ID" value="BGLB023863"/>
</dbReference>
<evidence type="ECO:0000313" key="2">
    <source>
        <dbReference type="Proteomes" id="UP000076420"/>
    </source>
</evidence>
<dbReference type="Proteomes" id="UP000076420">
    <property type="component" value="Unassembled WGS sequence"/>
</dbReference>
<name>A0A2C9KVA1_BIOGL</name>
<dbReference type="AlphaFoldDB" id="A0A2C9KVA1"/>
<gene>
    <name evidence="1" type="primary">106051274</name>
</gene>
<reference evidence="1" key="1">
    <citation type="submission" date="2020-05" db="UniProtKB">
        <authorList>
            <consortium name="EnsemblMetazoa"/>
        </authorList>
    </citation>
    <scope>IDENTIFICATION</scope>
    <source>
        <strain evidence="1">BB02</strain>
    </source>
</reference>
<dbReference type="InterPro" id="IPR035914">
    <property type="entry name" value="Sperma_CUB_dom_sf"/>
</dbReference>
<dbReference type="SUPFAM" id="SSF49854">
    <property type="entry name" value="Spermadhesin, CUB domain"/>
    <property type="match status" value="1"/>
</dbReference>
<proteinExistence type="predicted"/>
<dbReference type="KEGG" id="bgt:106051274"/>
<organism evidence="1 2">
    <name type="scientific">Biomphalaria glabrata</name>
    <name type="common">Bloodfluke planorb</name>
    <name type="synonym">Freshwater snail</name>
    <dbReference type="NCBI Taxonomy" id="6526"/>
    <lineage>
        <taxon>Eukaryota</taxon>
        <taxon>Metazoa</taxon>
        <taxon>Spiralia</taxon>
        <taxon>Lophotrochozoa</taxon>
        <taxon>Mollusca</taxon>
        <taxon>Gastropoda</taxon>
        <taxon>Heterobranchia</taxon>
        <taxon>Euthyneura</taxon>
        <taxon>Panpulmonata</taxon>
        <taxon>Hygrophila</taxon>
        <taxon>Lymnaeoidea</taxon>
        <taxon>Planorbidae</taxon>
        <taxon>Biomphalaria</taxon>
    </lineage>
</organism>
<evidence type="ECO:0008006" key="3">
    <source>
        <dbReference type="Google" id="ProtNLM"/>
    </source>
</evidence>
<sequence length="123" mass="13957">SSVKMDSLSSELKSRHRLDLYDYRVTYTNFGRNGNLEYLASAHASDEHSKTYATTLNSGLQIQVDFDSPKIRGLDFFIAYRVYEKDAQITDTYGLIASPGYPNSYPASSRFTWTILGKSNTFM</sequence>
<dbReference type="VEuPathDB" id="VectorBase:BGLAX_028752"/>
<evidence type="ECO:0000313" key="1">
    <source>
        <dbReference type="EnsemblMetazoa" id="BGLB023863-PA"/>
    </source>
</evidence>
<dbReference type="VEuPathDB" id="VectorBase:BGLB023863"/>